<name>A0A7S4W1W1_9STRA</name>
<evidence type="ECO:0000313" key="3">
    <source>
        <dbReference type="EMBL" id="CAE4634549.1"/>
    </source>
</evidence>
<sequence>MLVGLLFHLQLGQQAADTRKDSSGEDVGWIAFSSATGSTSSTSFTIGTANDGTNDGVDNSPHVIDLDSPHVIDLTSANFNDNPDIVVSLNGVWGVDGSWARGAGVWSKDMQHAYAEEDQIKSSEREHIDEQFAWAAFTANTDLIATASALEE</sequence>
<feature type="region of interest" description="Disordered" evidence="1">
    <location>
        <begin position="35"/>
        <end position="57"/>
    </location>
</feature>
<gene>
    <name evidence="3" type="ORF">DBRI00130_LOCUS29290</name>
</gene>
<protein>
    <submittedName>
        <fullName evidence="3">Uncharacterized protein</fullName>
    </submittedName>
</protein>
<feature type="chain" id="PRO_5031270242" evidence="2">
    <location>
        <begin position="17"/>
        <end position="152"/>
    </location>
</feature>
<organism evidence="3">
    <name type="scientific">Ditylum brightwellii</name>
    <dbReference type="NCBI Taxonomy" id="49249"/>
    <lineage>
        <taxon>Eukaryota</taxon>
        <taxon>Sar</taxon>
        <taxon>Stramenopiles</taxon>
        <taxon>Ochrophyta</taxon>
        <taxon>Bacillariophyta</taxon>
        <taxon>Mediophyceae</taxon>
        <taxon>Lithodesmiophycidae</taxon>
        <taxon>Lithodesmiales</taxon>
        <taxon>Lithodesmiaceae</taxon>
        <taxon>Ditylum</taxon>
    </lineage>
</organism>
<evidence type="ECO:0000256" key="2">
    <source>
        <dbReference type="SAM" id="SignalP"/>
    </source>
</evidence>
<feature type="compositionally biased region" description="Low complexity" evidence="1">
    <location>
        <begin position="35"/>
        <end position="48"/>
    </location>
</feature>
<feature type="signal peptide" evidence="2">
    <location>
        <begin position="1"/>
        <end position="16"/>
    </location>
</feature>
<keyword evidence="2" id="KW-0732">Signal</keyword>
<proteinExistence type="predicted"/>
<accession>A0A7S4W1W1</accession>
<dbReference type="EMBL" id="HBNS01037507">
    <property type="protein sequence ID" value="CAE4634549.1"/>
    <property type="molecule type" value="Transcribed_RNA"/>
</dbReference>
<evidence type="ECO:0000256" key="1">
    <source>
        <dbReference type="SAM" id="MobiDB-lite"/>
    </source>
</evidence>
<dbReference type="AlphaFoldDB" id="A0A7S4W1W1"/>
<reference evidence="3" key="1">
    <citation type="submission" date="2021-01" db="EMBL/GenBank/DDBJ databases">
        <authorList>
            <person name="Corre E."/>
            <person name="Pelletier E."/>
            <person name="Niang G."/>
            <person name="Scheremetjew M."/>
            <person name="Finn R."/>
            <person name="Kale V."/>
            <person name="Holt S."/>
            <person name="Cochrane G."/>
            <person name="Meng A."/>
            <person name="Brown T."/>
            <person name="Cohen L."/>
        </authorList>
    </citation>
    <scope>NUCLEOTIDE SEQUENCE</scope>
    <source>
        <strain evidence="3">GSO104</strain>
    </source>
</reference>